<sequence length="244" mass="28645">MDRFKELFKLVENKFATISDYLEGNQVKWDQNWARVPSVGLNRSSWQPLCRFYLLFPSRKSKMFGFGKGRIRILFQLRGYGPKFRTLIVKIVAGGRIGILGSPKNEYIFLEGIHESDSIQDGAFTVNHILWDCLFAKSVWWSIFNWIKLPFPDKPTTVQEILANAVETNGSKTWKKLIGVVIQVTAWEIWKARNEKTFNERQIHFNRTADSIKEIVFLFVTGRSKFCNLDWERWIDFNIRDVIL</sequence>
<dbReference type="InParanoid" id="A0A251VJZ1"/>
<dbReference type="PANTHER" id="PTHR33116:SF81">
    <property type="entry name" value="RNA-DIRECTED DNA POLYMERASE"/>
    <property type="match status" value="1"/>
</dbReference>
<reference evidence="2" key="1">
    <citation type="journal article" date="2017" name="Nature">
        <title>The sunflower genome provides insights into oil metabolism, flowering and Asterid evolution.</title>
        <authorList>
            <person name="Badouin H."/>
            <person name="Gouzy J."/>
            <person name="Grassa C.J."/>
            <person name="Murat F."/>
            <person name="Staton S.E."/>
            <person name="Cottret L."/>
            <person name="Lelandais-Briere C."/>
            <person name="Owens G.L."/>
            <person name="Carrere S."/>
            <person name="Mayjonade B."/>
            <person name="Legrand L."/>
            <person name="Gill N."/>
            <person name="Kane N.C."/>
            <person name="Bowers J.E."/>
            <person name="Hubner S."/>
            <person name="Bellec A."/>
            <person name="Berard A."/>
            <person name="Berges H."/>
            <person name="Blanchet N."/>
            <person name="Boniface M.C."/>
            <person name="Brunel D."/>
            <person name="Catrice O."/>
            <person name="Chaidir N."/>
            <person name="Claudel C."/>
            <person name="Donnadieu C."/>
            <person name="Faraut T."/>
            <person name="Fievet G."/>
            <person name="Helmstetter N."/>
            <person name="King M."/>
            <person name="Knapp S.J."/>
            <person name="Lai Z."/>
            <person name="Le Paslier M.C."/>
            <person name="Lippi Y."/>
            <person name="Lorenzon L."/>
            <person name="Mandel J.R."/>
            <person name="Marage G."/>
            <person name="Marchand G."/>
            <person name="Marquand E."/>
            <person name="Bret-Mestries E."/>
            <person name="Morien E."/>
            <person name="Nambeesan S."/>
            <person name="Nguyen T."/>
            <person name="Pegot-Espagnet P."/>
            <person name="Pouilly N."/>
            <person name="Raftis F."/>
            <person name="Sallet E."/>
            <person name="Schiex T."/>
            <person name="Thomas J."/>
            <person name="Vandecasteele C."/>
            <person name="Vares D."/>
            <person name="Vear F."/>
            <person name="Vautrin S."/>
            <person name="Crespi M."/>
            <person name="Mangin B."/>
            <person name="Burke J.M."/>
            <person name="Salse J."/>
            <person name="Munos S."/>
            <person name="Vincourt P."/>
            <person name="Rieseberg L.H."/>
            <person name="Langlade N.B."/>
        </authorList>
    </citation>
    <scope>NUCLEOTIDE SEQUENCE [LARGE SCALE GENOMIC DNA]</scope>
    <source>
        <strain evidence="2">cv. SF193</strain>
    </source>
</reference>
<protein>
    <recommendedName>
        <fullName evidence="3">Reverse transcriptase zinc-binding domain-containing protein</fullName>
    </recommendedName>
</protein>
<dbReference type="Proteomes" id="UP000215914">
    <property type="component" value="Chromosome 1"/>
</dbReference>
<accession>A0A251VJZ1</accession>
<dbReference type="EMBL" id="CM007890">
    <property type="protein sequence ID" value="OTG35764.1"/>
    <property type="molecule type" value="Genomic_DNA"/>
</dbReference>
<proteinExistence type="predicted"/>
<gene>
    <name evidence="1" type="ORF">HannXRQ_Chr01g0000301</name>
</gene>
<dbReference type="PANTHER" id="PTHR33116">
    <property type="entry name" value="REVERSE TRANSCRIPTASE ZINC-BINDING DOMAIN-CONTAINING PROTEIN-RELATED-RELATED"/>
    <property type="match status" value="1"/>
</dbReference>
<evidence type="ECO:0000313" key="2">
    <source>
        <dbReference type="Proteomes" id="UP000215914"/>
    </source>
</evidence>
<organism evidence="1 2">
    <name type="scientific">Helianthus annuus</name>
    <name type="common">Common sunflower</name>
    <dbReference type="NCBI Taxonomy" id="4232"/>
    <lineage>
        <taxon>Eukaryota</taxon>
        <taxon>Viridiplantae</taxon>
        <taxon>Streptophyta</taxon>
        <taxon>Embryophyta</taxon>
        <taxon>Tracheophyta</taxon>
        <taxon>Spermatophyta</taxon>
        <taxon>Magnoliopsida</taxon>
        <taxon>eudicotyledons</taxon>
        <taxon>Gunneridae</taxon>
        <taxon>Pentapetalae</taxon>
        <taxon>asterids</taxon>
        <taxon>campanulids</taxon>
        <taxon>Asterales</taxon>
        <taxon>Asteraceae</taxon>
        <taxon>Asteroideae</taxon>
        <taxon>Heliantheae alliance</taxon>
        <taxon>Heliantheae</taxon>
        <taxon>Helianthus</taxon>
    </lineage>
</organism>
<evidence type="ECO:0008006" key="3">
    <source>
        <dbReference type="Google" id="ProtNLM"/>
    </source>
</evidence>
<keyword evidence="2" id="KW-1185">Reference proteome</keyword>
<evidence type="ECO:0000313" key="1">
    <source>
        <dbReference type="EMBL" id="OTG35764.1"/>
    </source>
</evidence>
<name>A0A251VJZ1_HELAN</name>
<dbReference type="AlphaFoldDB" id="A0A251VJZ1"/>